<sequence length="1370" mass="154795">MLKKDLRRYEALERQLQHVQDRSKLSELEMLMQGIETEKDALQNNLEVSQARAVSLENQVMQEDLQNRRLRSEMHSSEKQAEKLHGHLQRLDLELSQAGSDRNALEACRTELQAKRLELEMMQAQLRNADAARDHAAEMSSASEADLNAQKALVERLEVRLAGMQDAWEDHAQRLATSNAKARRLEDVLDTQARDLQQQVSRHQVEEELCRKLTTACAELEDEAFQHRQQADALKSETAAQKAKEVTMEAVADRREADLAHLTRLLEEVRGECRDHRASCLRHQATICELQHFQQEVADIRAETGAQIESLENEGRQLALECAELRAALRDAEDVQGRERQALLAEHAELERASALHQSAVSQSTKQRDVLSKQLLELQEEAQEQQYQLAGMARQEATQQHRFGLIQQELTAELGQAAQRGDRAEAALADALAKGAAMLKQNQGLLRDHEEKDAASSERSTKLLSMLGEVQDALAQSQAVANQHQGDAESWKIAHEKLQEELTTVKTRCRSAELQLQDSQGELQVCQSGKERAEQSIRRLQEQVGKVSEELGSLQQAHDRKESGLTNSEMRLSELQMKADRLARERTELEAELEKARKETQQSVAEAQSLLQQKRSEVAELRATRNESRAQQEQLVVLHKDLEDSQRVHEKLQEELANVKTRCRSAEMQLQESQGQLQVCQSGKERAEQSIRRLQEQVGRVSDELGSLQQAHDRKESGLTSSEMRLSELQIRADQASRERTELEAELEKARKDAQQSVAEAQSLLQQKRSEVAELRAARNENRAQQEQLLAVRKDLEESRQSCRGLEQGLSESSAQLQMATEQRRHWTLKREYQERAILGLEEQVCRLNEEMCQSKAQREEQQVKLRSAEHQVMEMEQTTQVMARIQDKALGAHASKEEAAAARLVELEASLSQLRSQLALRESEAQHHERQAESTAARVKVLEAKDAACGKRTAVAEARAAELESKLRQLHATSAHVQEQLGRCRAEQLQLASEKSHLEDQCLACQRRLADAEAQVREAQAEREHWKAQQKVQEDRACQWEAKVGELLRDLHKIQSEGLPQLPSHAGVQERPEVGPLLRQFQTSAARENAVQSCLLAAHGKLEESYMEAQRRLVAAEERLQELREECAYGPPIQMPERVIPPVPEEPRVEPVVGNGWDAQVHEDLRAQAAELRELSQQNDALLAENQGYKDARSTKLPLKRSFLDSTLTFATMKLEASVQRMRGDVEQLSAELQEAEGRLIHAEGAARRAEAVRLGDAGRKRLMSVRQKHVRLQDAYREQGRTRPKGVEEDSIAAIQMATDELKEELSQLREEAAHERANRDHPSVGDSFPVSPLAVKRLHSEELQGAAGGARESEGQASRRQTMLATF</sequence>
<feature type="coiled-coil region" evidence="1">
    <location>
        <begin position="1100"/>
        <end position="1127"/>
    </location>
</feature>
<keyword evidence="1" id="KW-0175">Coiled coil</keyword>
<keyword evidence="4" id="KW-1185">Reference proteome</keyword>
<dbReference type="OrthoDB" id="439610at2759"/>
<protein>
    <submittedName>
        <fullName evidence="3">Uncharacterized protein</fullName>
    </submittedName>
</protein>
<accession>A0A812PBL6</accession>
<dbReference type="SUPFAM" id="SSF57997">
    <property type="entry name" value="Tropomyosin"/>
    <property type="match status" value="1"/>
</dbReference>
<feature type="compositionally biased region" description="Basic and acidic residues" evidence="2">
    <location>
        <begin position="735"/>
        <end position="749"/>
    </location>
</feature>
<dbReference type="Proteomes" id="UP000604046">
    <property type="component" value="Unassembled WGS sequence"/>
</dbReference>
<feature type="region of interest" description="Disordered" evidence="2">
    <location>
        <begin position="1345"/>
        <end position="1370"/>
    </location>
</feature>
<reference evidence="3" key="1">
    <citation type="submission" date="2021-02" db="EMBL/GenBank/DDBJ databases">
        <authorList>
            <person name="Dougan E. K."/>
            <person name="Rhodes N."/>
            <person name="Thang M."/>
            <person name="Chan C."/>
        </authorList>
    </citation>
    <scope>NUCLEOTIDE SEQUENCE</scope>
</reference>
<feature type="coiled-coil region" evidence="1">
    <location>
        <begin position="859"/>
        <end position="1037"/>
    </location>
</feature>
<evidence type="ECO:0000313" key="4">
    <source>
        <dbReference type="Proteomes" id="UP000604046"/>
    </source>
</evidence>
<feature type="coiled-coil region" evidence="1">
    <location>
        <begin position="1166"/>
        <end position="1254"/>
    </location>
</feature>
<feature type="coiled-coil region" evidence="1">
    <location>
        <begin position="2"/>
        <end position="73"/>
    </location>
</feature>
<name>A0A812PBL6_9DINO</name>
<feature type="region of interest" description="Disordered" evidence="2">
    <location>
        <begin position="1313"/>
        <end position="1333"/>
    </location>
</feature>
<dbReference type="Gene3D" id="1.10.287.1490">
    <property type="match status" value="1"/>
</dbReference>
<gene>
    <name evidence="3" type="ORF">SNAT2548_LOCUS17212</name>
</gene>
<comment type="caution">
    <text evidence="3">The sequence shown here is derived from an EMBL/GenBank/DDBJ whole genome shotgun (WGS) entry which is preliminary data.</text>
</comment>
<organism evidence="3 4">
    <name type="scientific">Symbiodinium natans</name>
    <dbReference type="NCBI Taxonomy" id="878477"/>
    <lineage>
        <taxon>Eukaryota</taxon>
        <taxon>Sar</taxon>
        <taxon>Alveolata</taxon>
        <taxon>Dinophyceae</taxon>
        <taxon>Suessiales</taxon>
        <taxon>Symbiodiniaceae</taxon>
        <taxon>Symbiodinium</taxon>
    </lineage>
</organism>
<evidence type="ECO:0000256" key="2">
    <source>
        <dbReference type="SAM" id="MobiDB-lite"/>
    </source>
</evidence>
<feature type="coiled-coil region" evidence="1">
    <location>
        <begin position="361"/>
        <end position="395"/>
    </location>
</feature>
<feature type="coiled-coil region" evidence="1">
    <location>
        <begin position="203"/>
        <end position="237"/>
    </location>
</feature>
<feature type="compositionally biased region" description="Polar residues" evidence="2">
    <location>
        <begin position="1358"/>
        <end position="1370"/>
    </location>
</feature>
<proteinExistence type="predicted"/>
<feature type="compositionally biased region" description="Basic and acidic residues" evidence="2">
    <location>
        <begin position="1313"/>
        <end position="1326"/>
    </location>
</feature>
<dbReference type="EMBL" id="CAJNDS010002103">
    <property type="protein sequence ID" value="CAE7328810.1"/>
    <property type="molecule type" value="Genomic_DNA"/>
</dbReference>
<feature type="coiled-coil region" evidence="1">
    <location>
        <begin position="105"/>
        <end position="167"/>
    </location>
</feature>
<evidence type="ECO:0000313" key="3">
    <source>
        <dbReference type="EMBL" id="CAE7328810.1"/>
    </source>
</evidence>
<feature type="region of interest" description="Disordered" evidence="2">
    <location>
        <begin position="549"/>
        <end position="568"/>
    </location>
</feature>
<feature type="region of interest" description="Disordered" evidence="2">
    <location>
        <begin position="702"/>
        <end position="749"/>
    </location>
</feature>
<evidence type="ECO:0000256" key="1">
    <source>
        <dbReference type="SAM" id="Coils"/>
    </source>
</evidence>